<keyword evidence="11" id="KW-1185">Reference proteome</keyword>
<sequence length="403" mass="42803">MSGCNAGPLDEVVSIVLAGGKGSRLHDLTQAEAKPALPVGPDARLVDFTLANIANSGLRKALVLTQYEPASLQNHVERCWGADPEGCSFQVLDGEDFGPFEGTAHAVASVIAEIDRLAPRHVVILGGDHLYQMDYRPFLDRHIACGAQATVGVIHVPLAQALGFGVLDAGADFRIQAFVEKPAHAPQAHDRPGHALASMGIYVFDWQALRAILIDMSASVEELDFGQHVIPRLVAAGTAYAYALPGRGESEPLWHDLGTLDAYHAIQCRIRDGALPLDAGWPIVHARRAMAGDSGSIGLGSVLRNVVALPGARIGRFARISDAIVTGDAVLPDHFDLDAELAVHGEWCTVSEGGIRVVSAAALRRLEALRRPAPVDRIAPLRRDPRVPYAPALGRTPAVASAV</sequence>
<accession>A0A7X4K5M4</accession>
<dbReference type="RefSeq" id="WP_160984034.1">
    <property type="nucleotide sequence ID" value="NZ_WVTD01000001.1"/>
</dbReference>
<keyword evidence="4" id="KW-0548">Nucleotidyltransferase</keyword>
<dbReference type="Gene3D" id="3.90.550.10">
    <property type="entry name" value="Spore Coat Polysaccharide Biosynthesis Protein SpsA, Chain A"/>
    <property type="match status" value="1"/>
</dbReference>
<dbReference type="PROSITE" id="PS00808">
    <property type="entry name" value="ADP_GLC_PYROPHOSPH_1"/>
    <property type="match status" value="1"/>
</dbReference>
<protein>
    <submittedName>
        <fullName evidence="10">NTP transferase domain-containing protein</fullName>
    </submittedName>
</protein>
<dbReference type="EMBL" id="WVTD01000001">
    <property type="protein sequence ID" value="MYL96295.1"/>
    <property type="molecule type" value="Genomic_DNA"/>
</dbReference>
<keyword evidence="7" id="KW-0320">Glycogen biosynthesis</keyword>
<comment type="caution">
    <text evidence="10">The sequence shown here is derived from an EMBL/GenBank/DDBJ whole genome shotgun (WGS) entry which is preliminary data.</text>
</comment>
<dbReference type="Pfam" id="PF00483">
    <property type="entry name" value="NTP_transferase"/>
    <property type="match status" value="1"/>
</dbReference>
<evidence type="ECO:0000256" key="8">
    <source>
        <dbReference type="ARBA" id="ARBA00023277"/>
    </source>
</evidence>
<keyword evidence="6" id="KW-0067">ATP-binding</keyword>
<name>A0A7X4K5M4_9SPHN</name>
<evidence type="ECO:0000259" key="9">
    <source>
        <dbReference type="Pfam" id="PF00483"/>
    </source>
</evidence>
<dbReference type="GO" id="GO:0008878">
    <property type="term" value="F:glucose-1-phosphate adenylyltransferase activity"/>
    <property type="evidence" value="ECO:0007669"/>
    <property type="project" value="InterPro"/>
</dbReference>
<evidence type="ECO:0000256" key="1">
    <source>
        <dbReference type="ARBA" id="ARBA00010443"/>
    </source>
</evidence>
<dbReference type="AlphaFoldDB" id="A0A7X4K5M4"/>
<feature type="domain" description="Nucleotidyl transferase" evidence="9">
    <location>
        <begin position="14"/>
        <end position="271"/>
    </location>
</feature>
<dbReference type="InterPro" id="IPR005836">
    <property type="entry name" value="ADP_Glu_pyroP_CS"/>
</dbReference>
<keyword evidence="5" id="KW-0547">Nucleotide-binding</keyword>
<evidence type="ECO:0000256" key="5">
    <source>
        <dbReference type="ARBA" id="ARBA00022741"/>
    </source>
</evidence>
<keyword evidence="3 10" id="KW-0808">Transferase</keyword>
<evidence type="ECO:0000313" key="11">
    <source>
        <dbReference type="Proteomes" id="UP000465810"/>
    </source>
</evidence>
<dbReference type="InterPro" id="IPR029044">
    <property type="entry name" value="Nucleotide-diphossugar_trans"/>
</dbReference>
<evidence type="ECO:0000256" key="6">
    <source>
        <dbReference type="ARBA" id="ARBA00022840"/>
    </source>
</evidence>
<proteinExistence type="inferred from homology"/>
<reference evidence="10 11" key="1">
    <citation type="submission" date="2019-12" db="EMBL/GenBank/DDBJ databases">
        <authorList>
            <person name="Feng G."/>
            <person name="Zhu H."/>
        </authorList>
    </citation>
    <scope>NUCLEOTIDE SEQUENCE [LARGE SCALE GENOMIC DNA]</scope>
    <source>
        <strain evidence="10 11">FGD1</strain>
    </source>
</reference>
<dbReference type="PANTHER" id="PTHR43523">
    <property type="entry name" value="GLUCOSE-1-PHOSPHATE ADENYLYLTRANSFERASE-RELATED"/>
    <property type="match status" value="1"/>
</dbReference>
<dbReference type="InterPro" id="IPR005835">
    <property type="entry name" value="NTP_transferase_dom"/>
</dbReference>
<evidence type="ECO:0000313" key="10">
    <source>
        <dbReference type="EMBL" id="MYL96295.1"/>
    </source>
</evidence>
<dbReference type="SUPFAM" id="SSF53448">
    <property type="entry name" value="Nucleotide-diphospho-sugar transferases"/>
    <property type="match status" value="1"/>
</dbReference>
<dbReference type="PANTHER" id="PTHR43523:SF2">
    <property type="entry name" value="GLUCOSE-1-PHOSPHATE ADENYLYLTRANSFERASE"/>
    <property type="match status" value="1"/>
</dbReference>
<evidence type="ECO:0000256" key="2">
    <source>
        <dbReference type="ARBA" id="ARBA00022600"/>
    </source>
</evidence>
<keyword evidence="2" id="KW-0321">Glycogen metabolism</keyword>
<organism evidence="10 11">
    <name type="scientific">Novosphingobium silvae</name>
    <dbReference type="NCBI Taxonomy" id="2692619"/>
    <lineage>
        <taxon>Bacteria</taxon>
        <taxon>Pseudomonadati</taxon>
        <taxon>Pseudomonadota</taxon>
        <taxon>Alphaproteobacteria</taxon>
        <taxon>Sphingomonadales</taxon>
        <taxon>Sphingomonadaceae</taxon>
        <taxon>Novosphingobium</taxon>
    </lineage>
</organism>
<dbReference type="GO" id="GO:0005978">
    <property type="term" value="P:glycogen biosynthetic process"/>
    <property type="evidence" value="ECO:0007669"/>
    <property type="project" value="UniProtKB-KW"/>
</dbReference>
<evidence type="ECO:0000256" key="3">
    <source>
        <dbReference type="ARBA" id="ARBA00022679"/>
    </source>
</evidence>
<gene>
    <name evidence="10" type="ORF">GR702_00715</name>
</gene>
<dbReference type="InterPro" id="IPR011831">
    <property type="entry name" value="ADP-Glc_PPase"/>
</dbReference>
<evidence type="ECO:0000256" key="7">
    <source>
        <dbReference type="ARBA" id="ARBA00023056"/>
    </source>
</evidence>
<keyword evidence="8" id="KW-0119">Carbohydrate metabolism</keyword>
<evidence type="ECO:0000256" key="4">
    <source>
        <dbReference type="ARBA" id="ARBA00022695"/>
    </source>
</evidence>
<dbReference type="PROSITE" id="PS00810">
    <property type="entry name" value="ADP_GLC_PYROPHOSPH_3"/>
    <property type="match status" value="1"/>
</dbReference>
<dbReference type="Proteomes" id="UP000465810">
    <property type="component" value="Unassembled WGS sequence"/>
</dbReference>
<dbReference type="Gene3D" id="2.160.10.10">
    <property type="entry name" value="Hexapeptide repeat proteins"/>
    <property type="match status" value="1"/>
</dbReference>
<dbReference type="GO" id="GO:0005524">
    <property type="term" value="F:ATP binding"/>
    <property type="evidence" value="ECO:0007669"/>
    <property type="project" value="UniProtKB-KW"/>
</dbReference>
<comment type="similarity">
    <text evidence="1">Belongs to the bacterial/plant glucose-1-phosphate adenylyltransferase family.</text>
</comment>